<dbReference type="CDD" id="cd02440">
    <property type="entry name" value="AdoMet_MTases"/>
    <property type="match status" value="1"/>
</dbReference>
<dbReference type="GO" id="GO:0032259">
    <property type="term" value="P:methylation"/>
    <property type="evidence" value="ECO:0007669"/>
    <property type="project" value="UniProtKB-KW"/>
</dbReference>
<dbReference type="Gene3D" id="3.40.50.150">
    <property type="entry name" value="Vaccinia Virus protein VP39"/>
    <property type="match status" value="1"/>
</dbReference>
<dbReference type="SUPFAM" id="SSF53335">
    <property type="entry name" value="S-adenosyl-L-methionine-dependent methyltransferases"/>
    <property type="match status" value="1"/>
</dbReference>
<dbReference type="EC" id="2.1.1.157" evidence="2"/>
<gene>
    <name evidence="2" type="ORF">SCARUB_00978</name>
</gene>
<dbReference type="InterPro" id="IPR013216">
    <property type="entry name" value="Methyltransf_11"/>
</dbReference>
<dbReference type="Proteomes" id="UP000094056">
    <property type="component" value="Unassembled WGS sequence"/>
</dbReference>
<dbReference type="Pfam" id="PF08241">
    <property type="entry name" value="Methyltransf_11"/>
    <property type="match status" value="1"/>
</dbReference>
<dbReference type="GO" id="GO:0008757">
    <property type="term" value="F:S-adenosylmethionine-dependent methyltransferase activity"/>
    <property type="evidence" value="ECO:0007669"/>
    <property type="project" value="InterPro"/>
</dbReference>
<sequence>MNVQECLNGLKRQERVYILDSPVFSDPAWRVYQEREKAFWTYETERPSYNPDPVGHVRPSLKHWRIGTDFFKGKTVLEIGSGPFGFFSGVAQINEKHLPDTLVVSDSLMDFYQELNVFKLIPDKAIPLKSPGEDLPFPNSSFDIILTNNTIDHVKDCTSFLNEIKRLLKDDGYLLFCTHIIVDFIKIFKPVLKKIDSNHPYHFTQAETDDLFKGCGFELLSKACIPLYKEESIPIEANIIKKCIFLVGFRLMRSLYGIARKRGNNLWN</sequence>
<evidence type="ECO:0000313" key="2">
    <source>
        <dbReference type="EMBL" id="ODS33907.1"/>
    </source>
</evidence>
<keyword evidence="2" id="KW-0489">Methyltransferase</keyword>
<dbReference type="InterPro" id="IPR029063">
    <property type="entry name" value="SAM-dependent_MTases_sf"/>
</dbReference>
<organism evidence="2 3">
    <name type="scientific">Candidatus Scalindua rubra</name>
    <dbReference type="NCBI Taxonomy" id="1872076"/>
    <lineage>
        <taxon>Bacteria</taxon>
        <taxon>Pseudomonadati</taxon>
        <taxon>Planctomycetota</taxon>
        <taxon>Candidatus Brocadiia</taxon>
        <taxon>Candidatus Brocadiales</taxon>
        <taxon>Candidatus Scalinduaceae</taxon>
        <taxon>Candidatus Scalindua</taxon>
    </lineage>
</organism>
<reference evidence="2 3" key="1">
    <citation type="submission" date="2016-07" db="EMBL/GenBank/DDBJ databases">
        <title>Draft genome of Scalindua rubra, obtained from a brine-seawater interface in the Red Sea, sheds light on salt adaptation in anammox bacteria.</title>
        <authorList>
            <person name="Speth D.R."/>
            <person name="Lagkouvardos I."/>
            <person name="Wang Y."/>
            <person name="Qian P.-Y."/>
            <person name="Dutilh B.E."/>
            <person name="Jetten M.S."/>
        </authorList>
    </citation>
    <scope>NUCLEOTIDE SEQUENCE [LARGE SCALE GENOMIC DNA]</scope>
    <source>
        <strain evidence="2">BSI-1</strain>
    </source>
</reference>
<name>A0A1E3XE42_9BACT</name>
<dbReference type="AlphaFoldDB" id="A0A1E3XE42"/>
<proteinExistence type="predicted"/>
<evidence type="ECO:0000313" key="3">
    <source>
        <dbReference type="Proteomes" id="UP000094056"/>
    </source>
</evidence>
<dbReference type="EMBL" id="MAYW01000017">
    <property type="protein sequence ID" value="ODS33907.1"/>
    <property type="molecule type" value="Genomic_DNA"/>
</dbReference>
<comment type="caution">
    <text evidence="2">The sequence shown here is derived from an EMBL/GenBank/DDBJ whole genome shotgun (WGS) entry which is preliminary data.</text>
</comment>
<protein>
    <submittedName>
        <fullName evidence="2">Sarcosine/dimethylglycine N-methyltransferase</fullName>
        <ecNumber evidence="2">2.1.1.157</ecNumber>
    </submittedName>
</protein>
<accession>A0A1E3XE42</accession>
<feature type="domain" description="Methyltransferase type 11" evidence="1">
    <location>
        <begin position="128"/>
        <end position="176"/>
    </location>
</feature>
<evidence type="ECO:0000259" key="1">
    <source>
        <dbReference type="Pfam" id="PF08241"/>
    </source>
</evidence>
<keyword evidence="2" id="KW-0808">Transferase</keyword>